<accession>A0A072URC3</accession>
<protein>
    <submittedName>
        <fullName evidence="1 2">Uncharacterized protein</fullName>
    </submittedName>
</protein>
<keyword evidence="3" id="KW-1185">Reference proteome</keyword>
<dbReference type="EMBL" id="CM001220">
    <property type="protein sequence ID" value="KEH31881.1"/>
    <property type="molecule type" value="Genomic_DNA"/>
</dbReference>
<reference evidence="2" key="3">
    <citation type="submission" date="2015-04" db="UniProtKB">
        <authorList>
            <consortium name="EnsemblPlants"/>
        </authorList>
    </citation>
    <scope>IDENTIFICATION</scope>
    <source>
        <strain evidence="2">cv. Jemalong A17</strain>
    </source>
</reference>
<dbReference type="EnsemblPlants" id="KEH31881">
    <property type="protein sequence ID" value="KEH31881"/>
    <property type="gene ID" value="MTR_4g107300"/>
</dbReference>
<gene>
    <name evidence="1" type="ordered locus">MTR_4g107300</name>
</gene>
<evidence type="ECO:0000313" key="3">
    <source>
        <dbReference type="Proteomes" id="UP000002051"/>
    </source>
</evidence>
<dbReference type="Proteomes" id="UP000002051">
    <property type="component" value="Chromosome 4"/>
</dbReference>
<reference evidence="1 3" key="2">
    <citation type="journal article" date="2014" name="BMC Genomics">
        <title>An improved genome release (version Mt4.0) for the model legume Medicago truncatula.</title>
        <authorList>
            <person name="Tang H."/>
            <person name="Krishnakumar V."/>
            <person name="Bidwell S."/>
            <person name="Rosen B."/>
            <person name="Chan A."/>
            <person name="Zhou S."/>
            <person name="Gentzbittel L."/>
            <person name="Childs K.L."/>
            <person name="Yandell M."/>
            <person name="Gundlach H."/>
            <person name="Mayer K.F."/>
            <person name="Schwartz D.C."/>
            <person name="Town C.D."/>
        </authorList>
    </citation>
    <scope>GENOME REANNOTATION</scope>
    <source>
        <strain evidence="1">A17</strain>
        <strain evidence="2 3">cv. Jemalong A17</strain>
    </source>
</reference>
<name>A0A072URC3_MEDTR</name>
<proteinExistence type="predicted"/>
<reference evidence="1 3" key="1">
    <citation type="journal article" date="2011" name="Nature">
        <title>The Medicago genome provides insight into the evolution of rhizobial symbioses.</title>
        <authorList>
            <person name="Young N.D."/>
            <person name="Debelle F."/>
            <person name="Oldroyd G.E."/>
            <person name="Geurts R."/>
            <person name="Cannon S.B."/>
            <person name="Udvardi M.K."/>
            <person name="Benedito V.A."/>
            <person name="Mayer K.F."/>
            <person name="Gouzy J."/>
            <person name="Schoof H."/>
            <person name="Van de Peer Y."/>
            <person name="Proost S."/>
            <person name="Cook D.R."/>
            <person name="Meyers B.C."/>
            <person name="Spannagl M."/>
            <person name="Cheung F."/>
            <person name="De Mita S."/>
            <person name="Krishnakumar V."/>
            <person name="Gundlach H."/>
            <person name="Zhou S."/>
            <person name="Mudge J."/>
            <person name="Bharti A.K."/>
            <person name="Murray J.D."/>
            <person name="Naoumkina M.A."/>
            <person name="Rosen B."/>
            <person name="Silverstein K.A."/>
            <person name="Tang H."/>
            <person name="Rombauts S."/>
            <person name="Zhao P.X."/>
            <person name="Zhou P."/>
            <person name="Barbe V."/>
            <person name="Bardou P."/>
            <person name="Bechner M."/>
            <person name="Bellec A."/>
            <person name="Berger A."/>
            <person name="Berges H."/>
            <person name="Bidwell S."/>
            <person name="Bisseling T."/>
            <person name="Choisne N."/>
            <person name="Couloux A."/>
            <person name="Denny R."/>
            <person name="Deshpande S."/>
            <person name="Dai X."/>
            <person name="Doyle J.J."/>
            <person name="Dudez A.M."/>
            <person name="Farmer A.D."/>
            <person name="Fouteau S."/>
            <person name="Franken C."/>
            <person name="Gibelin C."/>
            <person name="Gish J."/>
            <person name="Goldstein S."/>
            <person name="Gonzalez A.J."/>
            <person name="Green P.J."/>
            <person name="Hallab A."/>
            <person name="Hartog M."/>
            <person name="Hua A."/>
            <person name="Humphray S.J."/>
            <person name="Jeong D.H."/>
            <person name="Jing Y."/>
            <person name="Jocker A."/>
            <person name="Kenton S.M."/>
            <person name="Kim D.J."/>
            <person name="Klee K."/>
            <person name="Lai H."/>
            <person name="Lang C."/>
            <person name="Lin S."/>
            <person name="Macmil S.L."/>
            <person name="Magdelenat G."/>
            <person name="Matthews L."/>
            <person name="McCorrison J."/>
            <person name="Monaghan E.L."/>
            <person name="Mun J.H."/>
            <person name="Najar F.Z."/>
            <person name="Nicholson C."/>
            <person name="Noirot C."/>
            <person name="O'Bleness M."/>
            <person name="Paule C.R."/>
            <person name="Poulain J."/>
            <person name="Prion F."/>
            <person name="Qin B."/>
            <person name="Qu C."/>
            <person name="Retzel E.F."/>
            <person name="Riddle C."/>
            <person name="Sallet E."/>
            <person name="Samain S."/>
            <person name="Samson N."/>
            <person name="Sanders I."/>
            <person name="Saurat O."/>
            <person name="Scarpelli C."/>
            <person name="Schiex T."/>
            <person name="Segurens B."/>
            <person name="Severin A.J."/>
            <person name="Sherrier D.J."/>
            <person name="Shi R."/>
            <person name="Sims S."/>
            <person name="Singer S.R."/>
            <person name="Sinharoy S."/>
            <person name="Sterck L."/>
            <person name="Viollet A."/>
            <person name="Wang B.B."/>
            <person name="Wang K."/>
            <person name="Wang M."/>
            <person name="Wang X."/>
            <person name="Warfsmann J."/>
            <person name="Weissenbach J."/>
            <person name="White D.D."/>
            <person name="White J.D."/>
            <person name="Wiley G.B."/>
            <person name="Wincker P."/>
            <person name="Xing Y."/>
            <person name="Yang L."/>
            <person name="Yao Z."/>
            <person name="Ying F."/>
            <person name="Zhai J."/>
            <person name="Zhou L."/>
            <person name="Zuber A."/>
            <person name="Denarie J."/>
            <person name="Dixon R.A."/>
            <person name="May G.D."/>
            <person name="Schwartz D.C."/>
            <person name="Rogers J."/>
            <person name="Quetier F."/>
            <person name="Town C.D."/>
            <person name="Roe B.A."/>
        </authorList>
    </citation>
    <scope>NUCLEOTIDE SEQUENCE [LARGE SCALE GENOMIC DNA]</scope>
    <source>
        <strain evidence="1">A17</strain>
        <strain evidence="2 3">cv. Jemalong A17</strain>
    </source>
</reference>
<dbReference type="HOGENOM" id="CLU_2053123_0_0_1"/>
<dbReference type="AlphaFoldDB" id="A0A072URC3"/>
<dbReference type="PaxDb" id="3880-AES78615"/>
<organism evidence="1 3">
    <name type="scientific">Medicago truncatula</name>
    <name type="common">Barrel medic</name>
    <name type="synonym">Medicago tribuloides</name>
    <dbReference type="NCBI Taxonomy" id="3880"/>
    <lineage>
        <taxon>Eukaryota</taxon>
        <taxon>Viridiplantae</taxon>
        <taxon>Streptophyta</taxon>
        <taxon>Embryophyta</taxon>
        <taxon>Tracheophyta</taxon>
        <taxon>Spermatophyta</taxon>
        <taxon>Magnoliopsida</taxon>
        <taxon>eudicotyledons</taxon>
        <taxon>Gunneridae</taxon>
        <taxon>Pentapetalae</taxon>
        <taxon>rosids</taxon>
        <taxon>fabids</taxon>
        <taxon>Fabales</taxon>
        <taxon>Fabaceae</taxon>
        <taxon>Papilionoideae</taxon>
        <taxon>50 kb inversion clade</taxon>
        <taxon>NPAAA clade</taxon>
        <taxon>Hologalegina</taxon>
        <taxon>IRL clade</taxon>
        <taxon>Trifolieae</taxon>
        <taxon>Medicago</taxon>
    </lineage>
</organism>
<evidence type="ECO:0000313" key="1">
    <source>
        <dbReference type="EMBL" id="KEH31881.1"/>
    </source>
</evidence>
<sequence length="120" mass="13903">MFRKHIWAMRDQNWRFGVKRGQTRNIFCKTVKVCLSDLVTTSKRTGKQSFRVATGTRSLKRTGERPVSEPESVDLLRSSCGLRSCRDPWWSGFRRCAGVVLGDIGSFLRYRCFRVRLALI</sequence>
<evidence type="ECO:0000313" key="2">
    <source>
        <dbReference type="EnsemblPlants" id="KEH31881"/>
    </source>
</evidence>